<dbReference type="MEROPS" id="T03.025"/>
<dbReference type="Gene3D" id="1.10.246.130">
    <property type="match status" value="1"/>
</dbReference>
<name>Q6CIY3_KLULA</name>
<evidence type="ECO:0000313" key="1">
    <source>
        <dbReference type="EMBL" id="CAG98814.1"/>
    </source>
</evidence>
<protein>
    <submittedName>
        <fullName evidence="1">KLLA0F23012p</fullName>
    </submittedName>
</protein>
<organism evidence="1 2">
    <name type="scientific">Kluyveromyces lactis (strain ATCC 8585 / CBS 2359 / DSM 70799 / NBRC 1267 / NRRL Y-1140 / WM37)</name>
    <name type="common">Yeast</name>
    <name type="synonym">Candida sphaerica</name>
    <dbReference type="NCBI Taxonomy" id="284590"/>
    <lineage>
        <taxon>Eukaryota</taxon>
        <taxon>Fungi</taxon>
        <taxon>Dikarya</taxon>
        <taxon>Ascomycota</taxon>
        <taxon>Saccharomycotina</taxon>
        <taxon>Saccharomycetes</taxon>
        <taxon>Saccharomycetales</taxon>
        <taxon>Saccharomycetaceae</taxon>
        <taxon>Kluyveromyces</taxon>
    </lineage>
</organism>
<dbReference type="GeneID" id="2895364"/>
<evidence type="ECO:0000313" key="2">
    <source>
        <dbReference type="Proteomes" id="UP000000598"/>
    </source>
</evidence>
<keyword evidence="2" id="KW-1185">Reference proteome</keyword>
<dbReference type="eggNOG" id="KOG2410">
    <property type="taxonomic scope" value="Eukaryota"/>
</dbReference>
<dbReference type="Pfam" id="PF01019">
    <property type="entry name" value="G_glu_transpept"/>
    <property type="match status" value="1"/>
</dbReference>
<dbReference type="InterPro" id="IPR052896">
    <property type="entry name" value="GGT-like_enzyme"/>
</dbReference>
<dbReference type="InterPro" id="IPR043138">
    <property type="entry name" value="GGT_lsub"/>
</dbReference>
<dbReference type="PANTHER" id="PTHR43881:SF1">
    <property type="entry name" value="GAMMA-GLUTAMYLTRANSPEPTIDASE (AFU_ORTHOLOGUE AFUA_4G13580)"/>
    <property type="match status" value="1"/>
</dbReference>
<dbReference type="PaxDb" id="284590-Q6CIY3"/>
<accession>Q6CIY3</accession>
<dbReference type="HOGENOM" id="CLU_014813_3_1_1"/>
<dbReference type="AlphaFoldDB" id="Q6CIY3"/>
<dbReference type="KEGG" id="kla:KLLA0_F23012g"/>
<dbReference type="PANTHER" id="PTHR43881">
    <property type="entry name" value="GAMMA-GLUTAMYLTRANSPEPTIDASE (AFU_ORTHOLOGUE AFUA_4G13580)"/>
    <property type="match status" value="1"/>
</dbReference>
<reference evidence="1 2" key="1">
    <citation type="journal article" date="2004" name="Nature">
        <title>Genome evolution in yeasts.</title>
        <authorList>
            <consortium name="Genolevures"/>
            <person name="Dujon B."/>
            <person name="Sherman D."/>
            <person name="Fischer G."/>
            <person name="Durrens P."/>
            <person name="Casaregola S."/>
            <person name="Lafontaine I."/>
            <person name="de Montigny J."/>
            <person name="Marck C."/>
            <person name="Neuveglise C."/>
            <person name="Talla E."/>
            <person name="Goffard N."/>
            <person name="Frangeul L."/>
            <person name="Aigle M."/>
            <person name="Anthouard V."/>
            <person name="Babour A."/>
            <person name="Barbe V."/>
            <person name="Barnay S."/>
            <person name="Blanchin S."/>
            <person name="Beckerich J.M."/>
            <person name="Beyne E."/>
            <person name="Bleykasten C."/>
            <person name="Boisrame A."/>
            <person name="Boyer J."/>
            <person name="Cattolico L."/>
            <person name="Confanioleri F."/>
            <person name="de Daruvar A."/>
            <person name="Despons L."/>
            <person name="Fabre E."/>
            <person name="Fairhead C."/>
            <person name="Ferry-Dumazet H."/>
            <person name="Groppi A."/>
            <person name="Hantraye F."/>
            <person name="Hennequin C."/>
            <person name="Jauniaux N."/>
            <person name="Joyet P."/>
            <person name="Kachouri R."/>
            <person name="Kerrest A."/>
            <person name="Koszul R."/>
            <person name="Lemaire M."/>
            <person name="Lesur I."/>
            <person name="Ma L."/>
            <person name="Muller H."/>
            <person name="Nicaud J.M."/>
            <person name="Nikolski M."/>
            <person name="Oztas S."/>
            <person name="Ozier-Kalogeropoulos O."/>
            <person name="Pellenz S."/>
            <person name="Potier S."/>
            <person name="Richard G.F."/>
            <person name="Straub M.L."/>
            <person name="Suleau A."/>
            <person name="Swennene D."/>
            <person name="Tekaia F."/>
            <person name="Wesolowski-Louvel M."/>
            <person name="Westhof E."/>
            <person name="Wirth B."/>
            <person name="Zeniou-Meyer M."/>
            <person name="Zivanovic I."/>
            <person name="Bolotin-Fukuhara M."/>
            <person name="Thierry A."/>
            <person name="Bouchier C."/>
            <person name="Caudron B."/>
            <person name="Scarpelli C."/>
            <person name="Gaillardin C."/>
            <person name="Weissenbach J."/>
            <person name="Wincker P."/>
            <person name="Souciet J.L."/>
        </authorList>
    </citation>
    <scope>NUCLEOTIDE SEQUENCE [LARGE SCALE GENOMIC DNA]</scope>
    <source>
        <strain evidence="2">ATCC 8585 / CBS 2359 / DSM 70799 / NBRC 1267 / NRRL Y-1140 / WM37</strain>
    </source>
</reference>
<dbReference type="InterPro" id="IPR043137">
    <property type="entry name" value="GGT_ssub_C"/>
</dbReference>
<dbReference type="Proteomes" id="UP000000598">
    <property type="component" value="Chromosome F"/>
</dbReference>
<dbReference type="PRINTS" id="PR01210">
    <property type="entry name" value="GGTRANSPTASE"/>
</dbReference>
<sequence>MSFNASRRSVVYSTQGVVASTQPLASAAGIRILELGGNSVDASIAVASVLAVVEPASTGVGGDCFMLHYDESKKKVVGLNGTGRSPKALDIDHIRSLGIEDVRIPLTSIHSVTVPGTIAGWIDAIEKYGSGRVGLDAILAPAIKLCKEGHIISEISAYLTGKCWEDLERLNGNDLLKYWAPIDAPLEPPNTGSLVQNRKLAELLQLVADNGKDGFYKGVVAESIIEEMKTRGGLMDMDDLAAHKSDFVDPIYLDFLEHKIWEIPPNSQGLVVLLALGIIRELDNQKLINLHSMQRNSVEYLHMLIECLKLAFYDSDEYVSDPNCQEADILHRLLSKDYLKSRAKLFSPSGIIDSSVIKHGVPNEDFNQSDTVYFTVSDPYGNVTSFINSLYDGFGSCIVPRTFGGFALQNRGANFNLTPGTKNSLEPSKRPYHTIIPSIITSNDESTVYGMGNMGGFMQPSGHVQHFLNLILFGLNPQESLDSPRCCLSPHPKYSHLDRGRGSSGPVNTPVSLIQLEEDIPEDVFDGLVKLGHEVEYVRGLSRSIFGRGQIIKRTKNNETNTWLYAAGSDKRGDGAAVPLI</sequence>
<dbReference type="RefSeq" id="XP_456106.1">
    <property type="nucleotide sequence ID" value="XM_456106.1"/>
</dbReference>
<dbReference type="InParanoid" id="Q6CIY3"/>
<dbReference type="InterPro" id="IPR029055">
    <property type="entry name" value="Ntn_hydrolases_N"/>
</dbReference>
<proteinExistence type="predicted"/>
<dbReference type="SUPFAM" id="SSF56235">
    <property type="entry name" value="N-terminal nucleophile aminohydrolases (Ntn hydrolases)"/>
    <property type="match status" value="1"/>
</dbReference>
<dbReference type="EMBL" id="CR382126">
    <property type="protein sequence ID" value="CAG98814.1"/>
    <property type="molecule type" value="Genomic_DNA"/>
</dbReference>
<dbReference type="Gene3D" id="3.60.20.40">
    <property type="match status" value="1"/>
</dbReference>
<dbReference type="STRING" id="284590.Q6CIY3"/>
<dbReference type="OMA" id="GCKLAMA"/>
<gene>
    <name evidence="1" type="ORF">KLLA0_F23012g</name>
</gene>